<proteinExistence type="predicted"/>
<keyword evidence="3" id="KW-1185">Reference proteome</keyword>
<organism evidence="2 3">
    <name type="scientific">Smittium culicis</name>
    <dbReference type="NCBI Taxonomy" id="133412"/>
    <lineage>
        <taxon>Eukaryota</taxon>
        <taxon>Fungi</taxon>
        <taxon>Fungi incertae sedis</taxon>
        <taxon>Zoopagomycota</taxon>
        <taxon>Kickxellomycotina</taxon>
        <taxon>Harpellomycetes</taxon>
        <taxon>Harpellales</taxon>
        <taxon>Legeriomycetaceae</taxon>
        <taxon>Smittium</taxon>
    </lineage>
</organism>
<dbReference type="InterPro" id="IPR005162">
    <property type="entry name" value="Retrotrans_gag_dom"/>
</dbReference>
<gene>
    <name evidence="2" type="ORF">AYI69_g10497</name>
</gene>
<dbReference type="Pfam" id="PF03732">
    <property type="entry name" value="Retrotrans_gag"/>
    <property type="match status" value="1"/>
</dbReference>
<feature type="domain" description="Retrotransposon gag" evidence="1">
    <location>
        <begin position="23"/>
        <end position="92"/>
    </location>
</feature>
<dbReference type="Proteomes" id="UP000187429">
    <property type="component" value="Unassembled WGS sequence"/>
</dbReference>
<evidence type="ECO:0000313" key="2">
    <source>
        <dbReference type="EMBL" id="OMJ09804.1"/>
    </source>
</evidence>
<dbReference type="OrthoDB" id="8955945at2759"/>
<sequence>MEIFFWGSPEIFTTDRNKVLFVGTHLLGTASTWFISLIAAKSTCLENYDEFIHEFQNNFSDPSHSIKARALLRNCKRGIRSASVYAAEFKSL</sequence>
<dbReference type="AlphaFoldDB" id="A0A1R1X5B3"/>
<reference evidence="3" key="1">
    <citation type="submission" date="2017-01" db="EMBL/GenBank/DDBJ databases">
        <authorList>
            <person name="Wang Y."/>
            <person name="White M."/>
            <person name="Kvist S."/>
            <person name="Moncalvo J.-M."/>
        </authorList>
    </citation>
    <scope>NUCLEOTIDE SEQUENCE [LARGE SCALE GENOMIC DNA]</scope>
    <source>
        <strain evidence="3">ID-206-W2</strain>
    </source>
</reference>
<accession>A0A1R1X5B3</accession>
<protein>
    <submittedName>
        <fullName evidence="2">Retrotransposon-derived protein PEG10</fullName>
    </submittedName>
</protein>
<evidence type="ECO:0000313" key="3">
    <source>
        <dbReference type="Proteomes" id="UP000187429"/>
    </source>
</evidence>
<name>A0A1R1X5B3_9FUNG</name>
<dbReference type="EMBL" id="LSSM01006906">
    <property type="protein sequence ID" value="OMJ09804.1"/>
    <property type="molecule type" value="Genomic_DNA"/>
</dbReference>
<comment type="caution">
    <text evidence="2">The sequence shown here is derived from an EMBL/GenBank/DDBJ whole genome shotgun (WGS) entry which is preliminary data.</text>
</comment>
<evidence type="ECO:0000259" key="1">
    <source>
        <dbReference type="Pfam" id="PF03732"/>
    </source>
</evidence>